<dbReference type="Gene3D" id="1.10.30.50">
    <property type="match status" value="1"/>
</dbReference>
<protein>
    <submittedName>
        <fullName evidence="2">HNH endonuclease</fullName>
    </submittedName>
</protein>
<dbReference type="GO" id="GO:0008270">
    <property type="term" value="F:zinc ion binding"/>
    <property type="evidence" value="ECO:0007669"/>
    <property type="project" value="InterPro"/>
</dbReference>
<keyword evidence="2" id="KW-0540">Nuclease</keyword>
<name>A0A649VLA5_9CAUD</name>
<dbReference type="GO" id="GO:0003676">
    <property type="term" value="F:nucleic acid binding"/>
    <property type="evidence" value="ECO:0007669"/>
    <property type="project" value="InterPro"/>
</dbReference>
<reference evidence="2 3" key="1">
    <citation type="submission" date="2019-10" db="EMBL/GenBank/DDBJ databases">
        <authorList>
            <person name="Abad L.A."/>
            <person name="AUll H.A."/>
            <person name="Garlena R.A."/>
            <person name="Russell D.A."/>
            <person name="Pope W.H."/>
            <person name="Jacobs-Sera D."/>
            <person name="Hatfull G.F."/>
        </authorList>
    </citation>
    <scope>NUCLEOTIDE SEQUENCE [LARGE SCALE GENOMIC DNA]</scope>
</reference>
<dbReference type="Proteomes" id="UP000425388">
    <property type="component" value="Segment"/>
</dbReference>
<evidence type="ECO:0000259" key="1">
    <source>
        <dbReference type="SMART" id="SM00507"/>
    </source>
</evidence>
<dbReference type="KEGG" id="vg:80005009"/>
<accession>A0A649VLA5</accession>
<keyword evidence="2" id="KW-0378">Hydrolase</keyword>
<evidence type="ECO:0000313" key="3">
    <source>
        <dbReference type="Proteomes" id="UP000425388"/>
    </source>
</evidence>
<dbReference type="EMBL" id="MN586020">
    <property type="protein sequence ID" value="QGJ92722.1"/>
    <property type="molecule type" value="Genomic_DNA"/>
</dbReference>
<keyword evidence="3" id="KW-1185">Reference proteome</keyword>
<proteinExistence type="predicted"/>
<dbReference type="Pfam" id="PF01844">
    <property type="entry name" value="HNH"/>
    <property type="match status" value="1"/>
</dbReference>
<evidence type="ECO:0000313" key="2">
    <source>
        <dbReference type="EMBL" id="QGJ92722.1"/>
    </source>
</evidence>
<dbReference type="CDD" id="cd00085">
    <property type="entry name" value="HNHc"/>
    <property type="match status" value="1"/>
</dbReference>
<sequence length="113" mass="12355">MSDPTPATRSLVLTRDLGRCAWCGRWYGDALNIHHRLLRSHGTDNSPSNLIALCGSGTTGCHGAVHRKVAVSHQRGMIVRSWDRPAEVPVLTWRGLLLLHDDGTASDAPPARR</sequence>
<gene>
    <name evidence="2" type="primary">52</name>
    <name evidence="2" type="ORF">PBI_MEGAN_52</name>
</gene>
<dbReference type="InterPro" id="IPR003615">
    <property type="entry name" value="HNH_nuc"/>
</dbReference>
<organism evidence="2 3">
    <name type="scientific">Microbacterium phage Megan</name>
    <dbReference type="NCBI Taxonomy" id="2656551"/>
    <lineage>
        <taxon>Viruses</taxon>
        <taxon>Duplodnaviria</taxon>
        <taxon>Heunggongvirae</taxon>
        <taxon>Uroviricota</taxon>
        <taxon>Caudoviricetes</taxon>
        <taxon>Hodgkinviridae</taxon>
        <taxon>Meganvirus</taxon>
        <taxon>Meganvirus megan</taxon>
    </lineage>
</organism>
<dbReference type="SMART" id="SM00507">
    <property type="entry name" value="HNHc"/>
    <property type="match status" value="1"/>
</dbReference>
<dbReference type="RefSeq" id="YP_010751343.1">
    <property type="nucleotide sequence ID" value="NC_073368.1"/>
</dbReference>
<dbReference type="GO" id="GO:0004519">
    <property type="term" value="F:endonuclease activity"/>
    <property type="evidence" value="ECO:0007669"/>
    <property type="project" value="UniProtKB-KW"/>
</dbReference>
<feature type="domain" description="HNH nuclease" evidence="1">
    <location>
        <begin position="7"/>
        <end position="63"/>
    </location>
</feature>
<dbReference type="GeneID" id="80005009"/>
<keyword evidence="2" id="KW-0255">Endonuclease</keyword>
<dbReference type="InterPro" id="IPR002711">
    <property type="entry name" value="HNH"/>
</dbReference>